<organism evidence="1">
    <name type="scientific">Terrestrivirus sp</name>
    <dbReference type="NCBI Taxonomy" id="2487775"/>
    <lineage>
        <taxon>Viruses</taxon>
        <taxon>Varidnaviria</taxon>
        <taxon>Bamfordvirae</taxon>
        <taxon>Nucleocytoviricota</taxon>
        <taxon>Megaviricetes</taxon>
        <taxon>Imitervirales</taxon>
        <taxon>Mimiviridae</taxon>
        <taxon>Klosneuvirinae</taxon>
    </lineage>
</organism>
<sequence>MFQHKYLKYKKKYIDLKGVEGIRSILHGGKLTENNILSLITSIGFEFETAQISPIMVTNTKHIVPFPEVYRDPITIYTDRLDDNIDRIFSVSYDTSYTEASGVKNRPPINEVNYFIMGDVAKINLYNINRKPVYTFDVSQENQGDAYNNRDMYLTHTEFHITYLLNTTFTNSVLGCLNDGISKLIDFFTENDVDKLNGYLLVKEINGTKIIFPGSNNGYVTTFVKNNIITEDEISEDNVIMANEERGNNTLGFFMPYRIENIPNDVKWVIQMTFGLDLINVIIVMEYLASDHHPYIDSFSNAVSMYMNLMTKFYEFMLMNNLIQRIETKETDEYKNMSNWFFLVIYFFTVYKGDKKTLYFALRHQYCDIFKTFSDDVKHNFIIFLRKNQNLFNNTGLQINNMSLYNFLVHATAPSDPEDIIKTDVKKFTYDNYGDKIYIELRGFNKQLQQLTGTKGNFSLKSLNDYLNK</sequence>
<proteinExistence type="predicted"/>
<dbReference type="EMBL" id="MK071983">
    <property type="protein sequence ID" value="AYV76293.1"/>
    <property type="molecule type" value="Genomic_DNA"/>
</dbReference>
<gene>
    <name evidence="1" type="ORF">Terrestrivirus5_115</name>
</gene>
<protein>
    <submittedName>
        <fullName evidence="1">Uncharacterized protein</fullName>
    </submittedName>
</protein>
<accession>A0A3G4ZRS2</accession>
<name>A0A3G4ZRS2_9VIRU</name>
<reference evidence="1" key="1">
    <citation type="submission" date="2018-10" db="EMBL/GenBank/DDBJ databases">
        <title>Hidden diversity of soil giant viruses.</title>
        <authorList>
            <person name="Schulz F."/>
            <person name="Alteio L."/>
            <person name="Goudeau D."/>
            <person name="Ryan E.M."/>
            <person name="Malmstrom R.R."/>
            <person name="Blanchard J."/>
            <person name="Woyke T."/>
        </authorList>
    </citation>
    <scope>NUCLEOTIDE SEQUENCE</scope>
    <source>
        <strain evidence="1">TEV1</strain>
    </source>
</reference>
<evidence type="ECO:0000313" key="1">
    <source>
        <dbReference type="EMBL" id="AYV76293.1"/>
    </source>
</evidence>